<dbReference type="InterPro" id="IPR003607">
    <property type="entry name" value="HD/PDEase_dom"/>
</dbReference>
<dbReference type="AlphaFoldDB" id="A0A194AII9"/>
<accession>A0A194AII9</accession>
<dbReference type="PANTHER" id="PTHR45228:SF1">
    <property type="entry name" value="CYCLIC DI-GMP PHOSPHODIESTERASE TM_0186"/>
    <property type="match status" value="1"/>
</dbReference>
<evidence type="ECO:0000313" key="6">
    <source>
        <dbReference type="Proteomes" id="UP000095200"/>
    </source>
</evidence>
<dbReference type="OrthoDB" id="9769359at2"/>
<feature type="domain" description="Response regulatory" evidence="3">
    <location>
        <begin position="6"/>
        <end position="122"/>
    </location>
</feature>
<dbReference type="PROSITE" id="PS51832">
    <property type="entry name" value="HD_GYP"/>
    <property type="match status" value="1"/>
</dbReference>
<comment type="caution">
    <text evidence="5">The sequence shown here is derived from an EMBL/GenBank/DDBJ whole genome shotgun (WGS) entry which is preliminary data.</text>
</comment>
<dbReference type="SUPFAM" id="SSF109604">
    <property type="entry name" value="HD-domain/PDEase-like"/>
    <property type="match status" value="1"/>
</dbReference>
<dbReference type="EMBL" id="BDFE01000020">
    <property type="protein sequence ID" value="GAU09902.1"/>
    <property type="molecule type" value="Genomic_DNA"/>
</dbReference>
<proteinExistence type="predicted"/>
<dbReference type="STRING" id="1592317.DPF_2638"/>
<keyword evidence="6" id="KW-1185">Reference proteome</keyword>
<name>A0A194AII9_9BACT</name>
<dbReference type="PROSITE" id="PS50110">
    <property type="entry name" value="RESPONSE_REGULATORY"/>
    <property type="match status" value="1"/>
</dbReference>
<dbReference type="InterPro" id="IPR001789">
    <property type="entry name" value="Sig_transdc_resp-reg_receiver"/>
</dbReference>
<evidence type="ECO:0000259" key="4">
    <source>
        <dbReference type="PROSITE" id="PS51832"/>
    </source>
</evidence>
<evidence type="ECO:0000256" key="1">
    <source>
        <dbReference type="PROSITE-ProRule" id="PRU00169"/>
    </source>
</evidence>
<feature type="domain" description="HD-GYP" evidence="4">
    <location>
        <begin position="156"/>
        <end position="353"/>
    </location>
</feature>
<keyword evidence="1" id="KW-0597">Phosphoprotein</keyword>
<dbReference type="Pfam" id="PF00072">
    <property type="entry name" value="Response_reg"/>
    <property type="match status" value="1"/>
</dbReference>
<dbReference type="InterPro" id="IPR037522">
    <property type="entry name" value="HD_GYP_dom"/>
</dbReference>
<dbReference type="SMART" id="SM00471">
    <property type="entry name" value="HDc"/>
    <property type="match status" value="1"/>
</dbReference>
<dbReference type="Gene3D" id="1.10.3210.10">
    <property type="entry name" value="Hypothetical protein af1432"/>
    <property type="match status" value="1"/>
</dbReference>
<dbReference type="Proteomes" id="UP000095200">
    <property type="component" value="Unassembled WGS sequence"/>
</dbReference>
<dbReference type="CDD" id="cd00077">
    <property type="entry name" value="HDc"/>
    <property type="match status" value="1"/>
</dbReference>
<reference evidence="6" key="1">
    <citation type="submission" date="2016-06" db="EMBL/GenBank/DDBJ databases">
        <title>Draft genome sequence of Desulfoplanes formicivorans strain Pf12B.</title>
        <authorList>
            <person name="Watanabe M."/>
            <person name="Kojima H."/>
            <person name="Fukui M."/>
        </authorList>
    </citation>
    <scope>NUCLEOTIDE SEQUENCE [LARGE SCALE GENOMIC DNA]</scope>
    <source>
        <strain evidence="6">Pf12B</strain>
    </source>
</reference>
<dbReference type="GO" id="GO:0000160">
    <property type="term" value="P:phosphorelay signal transduction system"/>
    <property type="evidence" value="ECO:0007669"/>
    <property type="project" value="InterPro"/>
</dbReference>
<dbReference type="SMART" id="SM00448">
    <property type="entry name" value="REC"/>
    <property type="match status" value="1"/>
</dbReference>
<organism evidence="5 6">
    <name type="scientific">Desulfoplanes formicivorans</name>
    <dbReference type="NCBI Taxonomy" id="1592317"/>
    <lineage>
        <taxon>Bacteria</taxon>
        <taxon>Pseudomonadati</taxon>
        <taxon>Thermodesulfobacteriota</taxon>
        <taxon>Desulfovibrionia</taxon>
        <taxon>Desulfovibrionales</taxon>
        <taxon>Desulfoplanaceae</taxon>
        <taxon>Desulfoplanes</taxon>
    </lineage>
</organism>
<dbReference type="CDD" id="cd17538">
    <property type="entry name" value="REC_D1_PleD-like"/>
    <property type="match status" value="1"/>
</dbReference>
<dbReference type="Pfam" id="PF13487">
    <property type="entry name" value="HD_5"/>
    <property type="match status" value="1"/>
</dbReference>
<evidence type="ECO:0000256" key="2">
    <source>
        <dbReference type="SAM" id="Coils"/>
    </source>
</evidence>
<keyword evidence="2" id="KW-0175">Coiled coil</keyword>
<evidence type="ECO:0000259" key="3">
    <source>
        <dbReference type="PROSITE" id="PS50110"/>
    </source>
</evidence>
<dbReference type="InterPro" id="IPR011006">
    <property type="entry name" value="CheY-like_superfamily"/>
</dbReference>
<sequence length="365" mass="41061">MKDRPVVFVVDDEPQNLRLMEAMLVPEGYEVVLAEDGPRALEMLETIDPDVCLLDVMMPGMDGYALARELRAREAARTVPIVMVTALNDVRDRVRALEAGADDFLSKPVDRSELTARVRSLVKVKAYNDHMKEYQQKLEAAVQERTRELQKANARIEAASLDTIYRLSRAAEYKDEETGGHIKRMSHYAAAVARQLGLGEATCKRILYAAPMHDVGKIGIPDRILLKPGKLDAEEWKVMKRHTLIGGAILAGSDTPHIRLARVIAMTHHEKWDGSGYPNQLAGEQIPLVGQITAIADVFDALTSRRPYKEPFSLERSYDIIRQGRGTHFAPDVVDAFFRVQEEILEIKKRFQDEDESLLVAMNAF</sequence>
<protein>
    <submittedName>
        <fullName evidence="5">Two-component system response regulator</fullName>
    </submittedName>
</protein>
<feature type="coiled-coil region" evidence="2">
    <location>
        <begin position="124"/>
        <end position="162"/>
    </location>
</feature>
<dbReference type="InterPro" id="IPR052020">
    <property type="entry name" value="Cyclic_di-GMP/3'3'-cGAMP_PDE"/>
</dbReference>
<dbReference type="PANTHER" id="PTHR45228">
    <property type="entry name" value="CYCLIC DI-GMP PHOSPHODIESTERASE TM_0186-RELATED"/>
    <property type="match status" value="1"/>
</dbReference>
<dbReference type="Gene3D" id="3.40.50.2300">
    <property type="match status" value="1"/>
</dbReference>
<evidence type="ECO:0000313" key="5">
    <source>
        <dbReference type="EMBL" id="GAU09902.1"/>
    </source>
</evidence>
<gene>
    <name evidence="5" type="ORF">DPF_2638</name>
</gene>
<dbReference type="SUPFAM" id="SSF52172">
    <property type="entry name" value="CheY-like"/>
    <property type="match status" value="1"/>
</dbReference>
<dbReference type="RefSeq" id="WP_069860181.1">
    <property type="nucleotide sequence ID" value="NZ_BDFE01000020.1"/>
</dbReference>
<feature type="modified residue" description="4-aspartylphosphate" evidence="1">
    <location>
        <position position="55"/>
    </location>
</feature>